<proteinExistence type="predicted"/>
<keyword evidence="1" id="KW-0175">Coiled coil</keyword>
<reference evidence="2" key="1">
    <citation type="submission" date="2016-02" db="EMBL/GenBank/DDBJ databases">
        <title>WGS assembly of Manihot esculenta.</title>
        <authorList>
            <person name="Bredeson J.V."/>
            <person name="Prochnik S.E."/>
            <person name="Lyons J.B."/>
            <person name="Schmutz J."/>
            <person name="Grimwood J."/>
            <person name="Vrebalov J."/>
            <person name="Bart R.S."/>
            <person name="Amuge T."/>
            <person name="Ferguson M.E."/>
            <person name="Green R."/>
            <person name="Putnam N."/>
            <person name="Stites J."/>
            <person name="Rounsley S."/>
            <person name="Rokhsar D.S."/>
        </authorList>
    </citation>
    <scope>NUCLEOTIDE SEQUENCE [LARGE SCALE GENOMIC DNA]</scope>
    <source>
        <tissue evidence="2">Leaf</tissue>
    </source>
</reference>
<protein>
    <submittedName>
        <fullName evidence="2">Uncharacterized protein</fullName>
    </submittedName>
</protein>
<name>A0A2C9U2A2_MANES</name>
<dbReference type="AlphaFoldDB" id="A0A2C9U2A2"/>
<evidence type="ECO:0000256" key="1">
    <source>
        <dbReference type="SAM" id="Coils"/>
    </source>
</evidence>
<accession>A0A2C9U2A2</accession>
<gene>
    <name evidence="2" type="ORF">MANES_18G109200</name>
</gene>
<dbReference type="OMA" id="HTQIATI"/>
<dbReference type="PANTHER" id="PTHR38353:SF2">
    <property type="entry name" value="TROPOMYOSIN"/>
    <property type="match status" value="1"/>
</dbReference>
<organism evidence="2">
    <name type="scientific">Manihot esculenta</name>
    <name type="common">Cassava</name>
    <name type="synonym">Jatropha manihot</name>
    <dbReference type="NCBI Taxonomy" id="3983"/>
    <lineage>
        <taxon>Eukaryota</taxon>
        <taxon>Viridiplantae</taxon>
        <taxon>Streptophyta</taxon>
        <taxon>Embryophyta</taxon>
        <taxon>Tracheophyta</taxon>
        <taxon>Spermatophyta</taxon>
        <taxon>Magnoliopsida</taxon>
        <taxon>eudicotyledons</taxon>
        <taxon>Gunneridae</taxon>
        <taxon>Pentapetalae</taxon>
        <taxon>rosids</taxon>
        <taxon>fabids</taxon>
        <taxon>Malpighiales</taxon>
        <taxon>Euphorbiaceae</taxon>
        <taxon>Crotonoideae</taxon>
        <taxon>Manihoteae</taxon>
        <taxon>Manihot</taxon>
    </lineage>
</organism>
<dbReference type="PANTHER" id="PTHR38353">
    <property type="entry name" value="TROPOMYOSIN"/>
    <property type="match status" value="1"/>
</dbReference>
<dbReference type="STRING" id="3983.A0A2C9U2A2"/>
<evidence type="ECO:0000313" key="2">
    <source>
        <dbReference type="EMBL" id="OAY23813.1"/>
    </source>
</evidence>
<sequence>MEEYLQYMKTLRSQMNEVEDQAAKVSVEEHTQIATIQTTETDIKSAKSETKKLKEEIEKMIQAKGQICLQIMEKQRKIASMESDSSTLYQVF</sequence>
<dbReference type="EMBL" id="CM004404">
    <property type="protein sequence ID" value="OAY23813.1"/>
    <property type="molecule type" value="Genomic_DNA"/>
</dbReference>
<feature type="coiled-coil region" evidence="1">
    <location>
        <begin position="1"/>
        <end position="63"/>
    </location>
</feature>